<evidence type="ECO:0000313" key="2">
    <source>
        <dbReference type="Proteomes" id="UP001151760"/>
    </source>
</evidence>
<comment type="caution">
    <text evidence="1">The sequence shown here is derived from an EMBL/GenBank/DDBJ whole genome shotgun (WGS) entry which is preliminary data.</text>
</comment>
<accession>A0ABQ4WMR5</accession>
<keyword evidence="2" id="KW-1185">Reference proteome</keyword>
<reference evidence="1" key="2">
    <citation type="submission" date="2022-01" db="EMBL/GenBank/DDBJ databases">
        <authorList>
            <person name="Yamashiro T."/>
            <person name="Shiraishi A."/>
            <person name="Satake H."/>
            <person name="Nakayama K."/>
        </authorList>
    </citation>
    <scope>NUCLEOTIDE SEQUENCE</scope>
</reference>
<gene>
    <name evidence="1" type="ORF">Tco_0627537</name>
</gene>
<dbReference type="EMBL" id="BQNB010008778">
    <property type="protein sequence ID" value="GJS54175.1"/>
    <property type="molecule type" value="Genomic_DNA"/>
</dbReference>
<name>A0ABQ4WMR5_9ASTR</name>
<sequence length="135" mass="14325">MITALELVFNSSTNEKLGDCQGGIGTLWSGVEDSVGVLFVRAGVEVVSSGWSFISAILGQMTYSIASLTLNSAGSYVMQGAPFTWGTIPSIFIGGSINPEGFLLLVLLLVNHALLSDPLTSGLCWWLPPKFEALR</sequence>
<dbReference type="Proteomes" id="UP001151760">
    <property type="component" value="Unassembled WGS sequence"/>
</dbReference>
<reference evidence="1" key="1">
    <citation type="journal article" date="2022" name="Int. J. Mol. Sci.">
        <title>Draft Genome of Tanacetum Coccineum: Genomic Comparison of Closely Related Tanacetum-Family Plants.</title>
        <authorList>
            <person name="Yamashiro T."/>
            <person name="Shiraishi A."/>
            <person name="Nakayama K."/>
            <person name="Satake H."/>
        </authorList>
    </citation>
    <scope>NUCLEOTIDE SEQUENCE</scope>
</reference>
<protein>
    <submittedName>
        <fullName evidence="1">Uncharacterized protein</fullName>
    </submittedName>
</protein>
<organism evidence="1 2">
    <name type="scientific">Tanacetum coccineum</name>
    <dbReference type="NCBI Taxonomy" id="301880"/>
    <lineage>
        <taxon>Eukaryota</taxon>
        <taxon>Viridiplantae</taxon>
        <taxon>Streptophyta</taxon>
        <taxon>Embryophyta</taxon>
        <taxon>Tracheophyta</taxon>
        <taxon>Spermatophyta</taxon>
        <taxon>Magnoliopsida</taxon>
        <taxon>eudicotyledons</taxon>
        <taxon>Gunneridae</taxon>
        <taxon>Pentapetalae</taxon>
        <taxon>asterids</taxon>
        <taxon>campanulids</taxon>
        <taxon>Asterales</taxon>
        <taxon>Asteraceae</taxon>
        <taxon>Asteroideae</taxon>
        <taxon>Anthemideae</taxon>
        <taxon>Anthemidinae</taxon>
        <taxon>Tanacetum</taxon>
    </lineage>
</organism>
<evidence type="ECO:0000313" key="1">
    <source>
        <dbReference type="EMBL" id="GJS54175.1"/>
    </source>
</evidence>
<proteinExistence type="predicted"/>